<organism evidence="1">
    <name type="scientific">marine sediment metagenome</name>
    <dbReference type="NCBI Taxonomy" id="412755"/>
    <lineage>
        <taxon>unclassified sequences</taxon>
        <taxon>metagenomes</taxon>
        <taxon>ecological metagenomes</taxon>
    </lineage>
</organism>
<evidence type="ECO:0008006" key="2">
    <source>
        <dbReference type="Google" id="ProtNLM"/>
    </source>
</evidence>
<dbReference type="InterPro" id="IPR036291">
    <property type="entry name" value="NAD(P)-bd_dom_sf"/>
</dbReference>
<gene>
    <name evidence="1" type="ORF">S12H4_29984</name>
</gene>
<reference evidence="1" key="1">
    <citation type="journal article" date="2014" name="Front. Microbiol.">
        <title>High frequency of phylogenetically diverse reductive dehalogenase-homologous genes in deep subseafloor sedimentary metagenomes.</title>
        <authorList>
            <person name="Kawai M."/>
            <person name="Futagami T."/>
            <person name="Toyoda A."/>
            <person name="Takaki Y."/>
            <person name="Nishi S."/>
            <person name="Hori S."/>
            <person name="Arai W."/>
            <person name="Tsubouchi T."/>
            <person name="Morono Y."/>
            <person name="Uchiyama I."/>
            <person name="Ito T."/>
            <person name="Fujiyama A."/>
            <person name="Inagaki F."/>
            <person name="Takami H."/>
        </authorList>
    </citation>
    <scope>NUCLEOTIDE SEQUENCE</scope>
    <source>
        <strain evidence="1">Expedition CK06-06</strain>
    </source>
</reference>
<comment type="caution">
    <text evidence="1">The sequence shown here is derived from an EMBL/GenBank/DDBJ whole genome shotgun (WGS) entry which is preliminary data.</text>
</comment>
<accession>X1UCC2</accession>
<dbReference type="SUPFAM" id="SSF51735">
    <property type="entry name" value="NAD(P)-binding Rossmann-fold domains"/>
    <property type="match status" value="1"/>
</dbReference>
<evidence type="ECO:0000313" key="1">
    <source>
        <dbReference type="EMBL" id="GAJ01237.1"/>
    </source>
</evidence>
<name>X1UCC2_9ZZZZ</name>
<dbReference type="EMBL" id="BARW01017342">
    <property type="protein sequence ID" value="GAJ01237.1"/>
    <property type="molecule type" value="Genomic_DNA"/>
</dbReference>
<dbReference type="AlphaFoldDB" id="X1UCC2"/>
<dbReference type="Gene3D" id="3.40.50.720">
    <property type="entry name" value="NAD(P)-binding Rossmann-like Domain"/>
    <property type="match status" value="1"/>
</dbReference>
<proteinExistence type="predicted"/>
<sequence>MGYKIFIEDVKKFYESKVPMKRGCTGEDVIKAIYYLIDQKYETGQAIPVTGGQVMLK</sequence>
<protein>
    <recommendedName>
        <fullName evidence="2">Short-chain dehydrogenase/reductase SDR</fullName>
    </recommendedName>
</protein>